<dbReference type="InterPro" id="IPR011701">
    <property type="entry name" value="MFS"/>
</dbReference>
<keyword evidence="5 7" id="KW-1133">Transmembrane helix</keyword>
<evidence type="ECO:0000256" key="3">
    <source>
        <dbReference type="ARBA" id="ARBA00022475"/>
    </source>
</evidence>
<feature type="transmembrane region" description="Helical" evidence="7">
    <location>
        <begin position="178"/>
        <end position="195"/>
    </location>
</feature>
<feature type="transmembrane region" description="Helical" evidence="7">
    <location>
        <begin position="12"/>
        <end position="32"/>
    </location>
</feature>
<dbReference type="PANTHER" id="PTHR43045:SF1">
    <property type="entry name" value="SHIKIMATE TRANSPORTER"/>
    <property type="match status" value="1"/>
</dbReference>
<keyword evidence="2" id="KW-0813">Transport</keyword>
<evidence type="ECO:0000256" key="4">
    <source>
        <dbReference type="ARBA" id="ARBA00022692"/>
    </source>
</evidence>
<evidence type="ECO:0000256" key="6">
    <source>
        <dbReference type="ARBA" id="ARBA00023136"/>
    </source>
</evidence>
<feature type="domain" description="Major facilitator superfamily (MFS) profile" evidence="8">
    <location>
        <begin position="1"/>
        <end position="413"/>
    </location>
</feature>
<feature type="transmembrane region" description="Helical" evidence="7">
    <location>
        <begin position="296"/>
        <end position="314"/>
    </location>
</feature>
<comment type="caution">
    <text evidence="9">The sequence shown here is derived from an EMBL/GenBank/DDBJ whole genome shotgun (WGS) entry which is preliminary data.</text>
</comment>
<comment type="subcellular location">
    <subcellularLocation>
        <location evidence="1">Cell membrane</location>
        <topology evidence="1">Multi-pass membrane protein</topology>
    </subcellularLocation>
</comment>
<reference evidence="9 10" key="1">
    <citation type="submission" date="2024-01" db="EMBL/GenBank/DDBJ databases">
        <title>Draft genome sequence of Gordonia sp. LSe1-13.</title>
        <authorList>
            <person name="Suphannarot A."/>
            <person name="Mingma R."/>
        </authorList>
    </citation>
    <scope>NUCLEOTIDE SEQUENCE [LARGE SCALE GENOMIC DNA]</scope>
    <source>
        <strain evidence="9 10">LSe1-13</strain>
    </source>
</reference>
<keyword evidence="4 7" id="KW-0812">Transmembrane</keyword>
<dbReference type="PANTHER" id="PTHR43045">
    <property type="entry name" value="SHIKIMATE TRANSPORTER"/>
    <property type="match status" value="1"/>
</dbReference>
<dbReference type="Proteomes" id="UP001347146">
    <property type="component" value="Unassembled WGS sequence"/>
</dbReference>
<feature type="transmembrane region" description="Helical" evidence="7">
    <location>
        <begin position="389"/>
        <end position="409"/>
    </location>
</feature>
<keyword evidence="10" id="KW-1185">Reference proteome</keyword>
<dbReference type="Gene3D" id="1.20.1250.20">
    <property type="entry name" value="MFS general substrate transporter like domains"/>
    <property type="match status" value="2"/>
</dbReference>
<dbReference type="Pfam" id="PF07690">
    <property type="entry name" value="MFS_1"/>
    <property type="match status" value="1"/>
</dbReference>
<feature type="transmembrane region" description="Helical" evidence="7">
    <location>
        <begin position="231"/>
        <end position="254"/>
    </location>
</feature>
<dbReference type="CDD" id="cd17369">
    <property type="entry name" value="MFS_ShiA_like"/>
    <property type="match status" value="1"/>
</dbReference>
<dbReference type="InterPro" id="IPR036259">
    <property type="entry name" value="MFS_trans_sf"/>
</dbReference>
<dbReference type="SUPFAM" id="SSF103473">
    <property type="entry name" value="MFS general substrate transporter"/>
    <property type="match status" value="1"/>
</dbReference>
<feature type="transmembrane region" description="Helical" evidence="7">
    <location>
        <begin position="142"/>
        <end position="166"/>
    </location>
</feature>
<dbReference type="PROSITE" id="PS50850">
    <property type="entry name" value="MFS"/>
    <property type="match status" value="1"/>
</dbReference>
<gene>
    <name evidence="9" type="ORF">VZC37_04890</name>
</gene>
<name>A0ABU7M970_9ACTN</name>
<evidence type="ECO:0000256" key="1">
    <source>
        <dbReference type="ARBA" id="ARBA00004651"/>
    </source>
</evidence>
<organism evidence="9 10">
    <name type="scientific">Gordonia sesuvii</name>
    <dbReference type="NCBI Taxonomy" id="3116777"/>
    <lineage>
        <taxon>Bacteria</taxon>
        <taxon>Bacillati</taxon>
        <taxon>Actinomycetota</taxon>
        <taxon>Actinomycetes</taxon>
        <taxon>Mycobacteriales</taxon>
        <taxon>Gordoniaceae</taxon>
        <taxon>Gordonia</taxon>
    </lineage>
</organism>
<dbReference type="InterPro" id="IPR020846">
    <property type="entry name" value="MFS_dom"/>
</dbReference>
<protein>
    <submittedName>
        <fullName evidence="9">MFS transporter</fullName>
    </submittedName>
</protein>
<feature type="transmembrane region" description="Helical" evidence="7">
    <location>
        <begin position="266"/>
        <end position="284"/>
    </location>
</feature>
<feature type="transmembrane region" description="Helical" evidence="7">
    <location>
        <begin position="362"/>
        <end position="383"/>
    </location>
</feature>
<evidence type="ECO:0000313" key="10">
    <source>
        <dbReference type="Proteomes" id="UP001347146"/>
    </source>
</evidence>
<evidence type="ECO:0000313" key="9">
    <source>
        <dbReference type="EMBL" id="MEE3849655.1"/>
    </source>
</evidence>
<proteinExistence type="predicted"/>
<keyword evidence="3" id="KW-1003">Cell membrane</keyword>
<dbReference type="EMBL" id="JAZDUF010000001">
    <property type="protein sequence ID" value="MEE3849655.1"/>
    <property type="molecule type" value="Genomic_DNA"/>
</dbReference>
<feature type="transmembrane region" description="Helical" evidence="7">
    <location>
        <begin position="108"/>
        <end position="130"/>
    </location>
</feature>
<sequence length="425" mass="44574">MAVSSFLGTAIEYYDFLLYSTMAALVFGSLFFPESGSGGVATIAAFGTLAAGYVARPIGGLLFGHYGDRLGRKRTLVASMMLMGVASTLIGVLPGYDSIGIAAPALLILLRTVQGIAVGGEYGGAALMIIEHAGARRRGSWVGIMQMGSSIGSLAATGAIALVTLLPEDDFESWGWRIPFMVSAALLIIGLYVRLSVTESPIFKEAEAKERQQSAHSVPALEILKNQKKPLILACAVGIGPFALTALISSYMIAYGTEVGFSRSEVIQAMLMVNIMSTFTIPAFSALSDFAGRKPVVVSGAVGAVLWAWPMYAMAGSGSVWMLTVGMMIGQVVQNLMYSPLASMFSEMFSTEVRYTGVSMGYQMASLLGAGFTPMLAATLVLATGGSSLPLILIMVTAACVTLVALTMLREPRGVDLVGSISPTK</sequence>
<keyword evidence="6 7" id="KW-0472">Membrane</keyword>
<evidence type="ECO:0000256" key="2">
    <source>
        <dbReference type="ARBA" id="ARBA00022448"/>
    </source>
</evidence>
<feature type="transmembrane region" description="Helical" evidence="7">
    <location>
        <begin position="38"/>
        <end position="55"/>
    </location>
</feature>
<evidence type="ECO:0000259" key="8">
    <source>
        <dbReference type="PROSITE" id="PS50850"/>
    </source>
</evidence>
<accession>A0ABU7M970</accession>
<evidence type="ECO:0000256" key="5">
    <source>
        <dbReference type="ARBA" id="ARBA00022989"/>
    </source>
</evidence>
<feature type="transmembrane region" description="Helical" evidence="7">
    <location>
        <begin position="76"/>
        <end position="96"/>
    </location>
</feature>
<evidence type="ECO:0000256" key="7">
    <source>
        <dbReference type="SAM" id="Phobius"/>
    </source>
</evidence>